<evidence type="ECO:0000256" key="6">
    <source>
        <dbReference type="ARBA" id="ARBA00038076"/>
    </source>
</evidence>
<proteinExistence type="inferred from homology"/>
<feature type="domain" description="MacB-like periplasmic core" evidence="9">
    <location>
        <begin position="22"/>
        <end position="278"/>
    </location>
</feature>
<feature type="transmembrane region" description="Helical" evidence="7">
    <location>
        <begin position="21"/>
        <end position="42"/>
    </location>
</feature>
<evidence type="ECO:0000259" key="9">
    <source>
        <dbReference type="Pfam" id="PF12704"/>
    </source>
</evidence>
<dbReference type="PANTHER" id="PTHR30572">
    <property type="entry name" value="MEMBRANE COMPONENT OF TRANSPORTER-RELATED"/>
    <property type="match status" value="1"/>
</dbReference>
<evidence type="ECO:0000256" key="2">
    <source>
        <dbReference type="ARBA" id="ARBA00022475"/>
    </source>
</evidence>
<dbReference type="Pfam" id="PF12704">
    <property type="entry name" value="MacB_PCD"/>
    <property type="match status" value="1"/>
</dbReference>
<feature type="transmembrane region" description="Helical" evidence="7">
    <location>
        <begin position="349"/>
        <end position="374"/>
    </location>
</feature>
<evidence type="ECO:0000256" key="3">
    <source>
        <dbReference type="ARBA" id="ARBA00022692"/>
    </source>
</evidence>
<evidence type="ECO:0000259" key="8">
    <source>
        <dbReference type="Pfam" id="PF02687"/>
    </source>
</evidence>
<organism evidence="10">
    <name type="scientific">Anaerolinea thermolimosa</name>
    <dbReference type="NCBI Taxonomy" id="229919"/>
    <lineage>
        <taxon>Bacteria</taxon>
        <taxon>Bacillati</taxon>
        <taxon>Chloroflexota</taxon>
        <taxon>Anaerolineae</taxon>
        <taxon>Anaerolineales</taxon>
        <taxon>Anaerolineaceae</taxon>
        <taxon>Anaerolinea</taxon>
    </lineage>
</organism>
<comment type="similarity">
    <text evidence="6">Belongs to the ABC-4 integral membrane protein family.</text>
</comment>
<feature type="transmembrane region" description="Helical" evidence="7">
    <location>
        <begin position="302"/>
        <end position="328"/>
    </location>
</feature>
<dbReference type="InterPro" id="IPR025857">
    <property type="entry name" value="MacB_PCD"/>
</dbReference>
<feature type="transmembrane region" description="Helical" evidence="7">
    <location>
        <begin position="406"/>
        <end position="428"/>
    </location>
</feature>
<dbReference type="AlphaFoldDB" id="A0A7C4KHR5"/>
<dbReference type="InterPro" id="IPR003838">
    <property type="entry name" value="ABC3_permease_C"/>
</dbReference>
<keyword evidence="2" id="KW-1003">Cell membrane</keyword>
<keyword evidence="5 7" id="KW-0472">Membrane</keyword>
<dbReference type="EMBL" id="DSYK01000466">
    <property type="protein sequence ID" value="HGS22115.1"/>
    <property type="molecule type" value="Genomic_DNA"/>
</dbReference>
<comment type="subcellular location">
    <subcellularLocation>
        <location evidence="1">Cell membrane</location>
        <topology evidence="1">Multi-pass membrane protein</topology>
    </subcellularLocation>
</comment>
<comment type="caution">
    <text evidence="10">The sequence shown here is derived from an EMBL/GenBank/DDBJ whole genome shotgun (WGS) entry which is preliminary data.</text>
</comment>
<evidence type="ECO:0000256" key="4">
    <source>
        <dbReference type="ARBA" id="ARBA00022989"/>
    </source>
</evidence>
<dbReference type="PANTHER" id="PTHR30572:SF4">
    <property type="entry name" value="ABC TRANSPORTER PERMEASE YTRF"/>
    <property type="match status" value="1"/>
</dbReference>
<dbReference type="GO" id="GO:0005886">
    <property type="term" value="C:plasma membrane"/>
    <property type="evidence" value="ECO:0007669"/>
    <property type="project" value="UniProtKB-SubCell"/>
</dbReference>
<evidence type="ECO:0000256" key="7">
    <source>
        <dbReference type="SAM" id="Phobius"/>
    </source>
</evidence>
<evidence type="ECO:0000256" key="5">
    <source>
        <dbReference type="ARBA" id="ARBA00023136"/>
    </source>
</evidence>
<sequence>MRLFDLIALIFYNLSRRKGRVALTAIGVVIGTASVVLLVALATGLQRNATRNFAGITDLTMVQVFPKYGGEGMVMMSRPGGGGDSGQPTQTKMLTTQAIEELAGLEGVEMVIPRDSLRWPGRVKVGRLETYPYVFAVGAEDLSVMGYEVLEGSLKLERGTALIGEVAAKSFNDPNWRPGQPQPEQPQIIGQQVRFILTRWTQEGTTVEKTIPLRIVGILKQKMGETDYAMVVRMDDLTAWNEWGNGKRINRSKEGYEMVMVKARDSRDVTKLADTINNLGFQASTPMEFVQGINNFYTIIQIVFGGIGAIALLVAAIGIANTMTMAILERTREIGLMKAIGATNRNVMTIFLGEAAGIGLIGGLGGVLLAWALAQVVNVLAAGYLASQAAMMGGQEAGQAAYIAPWLPIFALAFSTLVGLVSGLYPALRAATMVPVLALKYE</sequence>
<keyword evidence="4 7" id="KW-1133">Transmembrane helix</keyword>
<dbReference type="GO" id="GO:0022857">
    <property type="term" value="F:transmembrane transporter activity"/>
    <property type="evidence" value="ECO:0007669"/>
    <property type="project" value="TreeGrafter"/>
</dbReference>
<reference evidence="10" key="1">
    <citation type="journal article" date="2020" name="mSystems">
        <title>Genome- and Community-Level Interaction Insights into Carbon Utilization and Element Cycling Functions of Hydrothermarchaeota in Hydrothermal Sediment.</title>
        <authorList>
            <person name="Zhou Z."/>
            <person name="Liu Y."/>
            <person name="Xu W."/>
            <person name="Pan J."/>
            <person name="Luo Z.H."/>
            <person name="Li M."/>
        </authorList>
    </citation>
    <scope>NUCLEOTIDE SEQUENCE [LARGE SCALE GENOMIC DNA]</scope>
    <source>
        <strain evidence="10">SpSt-573</strain>
    </source>
</reference>
<evidence type="ECO:0000256" key="1">
    <source>
        <dbReference type="ARBA" id="ARBA00004651"/>
    </source>
</evidence>
<gene>
    <name evidence="10" type="ORF">ENT37_09625</name>
</gene>
<keyword evidence="3 7" id="KW-0812">Transmembrane</keyword>
<evidence type="ECO:0000313" key="10">
    <source>
        <dbReference type="EMBL" id="HGS22115.1"/>
    </source>
</evidence>
<name>A0A7C4KHR5_9CHLR</name>
<dbReference type="InterPro" id="IPR050250">
    <property type="entry name" value="Macrolide_Exporter_MacB"/>
</dbReference>
<feature type="domain" description="ABC3 transporter permease C-terminal" evidence="8">
    <location>
        <begin position="307"/>
        <end position="434"/>
    </location>
</feature>
<protein>
    <submittedName>
        <fullName evidence="10">ABC transporter permease</fullName>
    </submittedName>
</protein>
<accession>A0A7C4KHR5</accession>
<dbReference type="Pfam" id="PF02687">
    <property type="entry name" value="FtsX"/>
    <property type="match status" value="1"/>
</dbReference>